<keyword evidence="5 11" id="KW-1133">Transmembrane helix</keyword>
<reference evidence="14" key="1">
    <citation type="journal article" date="2016" name="Nature">
        <title>Genome evolution in the allotetraploid frog Xenopus laevis.</title>
        <authorList>
            <person name="Session A.M."/>
            <person name="Uno Y."/>
            <person name="Kwon T."/>
            <person name="Chapman J.A."/>
            <person name="Toyoda A."/>
            <person name="Takahashi S."/>
            <person name="Fukui A."/>
            <person name="Hikosaka A."/>
            <person name="Suzuki A."/>
            <person name="Kondo M."/>
            <person name="van Heeringen S.J."/>
            <person name="Quigley I."/>
            <person name="Heinz S."/>
            <person name="Ogino H."/>
            <person name="Ochi H."/>
            <person name="Hellsten U."/>
            <person name="Lyons J.B."/>
            <person name="Simakov O."/>
            <person name="Putnam N."/>
            <person name="Stites J."/>
            <person name="Kuroki Y."/>
            <person name="Tanaka T."/>
            <person name="Michiue T."/>
            <person name="Watanabe M."/>
            <person name="Bogdanovic O."/>
            <person name="Lister R."/>
            <person name="Georgiou G."/>
            <person name="Paranjpe S.S."/>
            <person name="van Kruijsbergen I."/>
            <person name="Shu S."/>
            <person name="Carlson J."/>
            <person name="Kinoshita T."/>
            <person name="Ohta Y."/>
            <person name="Mawaribuchi S."/>
            <person name="Jenkins J."/>
            <person name="Grimwood J."/>
            <person name="Schmutz J."/>
            <person name="Mitros T."/>
            <person name="Mozaffari S.V."/>
            <person name="Suzuki Y."/>
            <person name="Haramoto Y."/>
            <person name="Yamamoto T.S."/>
            <person name="Takagi C."/>
            <person name="Heald R."/>
            <person name="Miller K."/>
            <person name="Haudenschild C."/>
            <person name="Kitzman J."/>
            <person name="Nakayama T."/>
            <person name="Izutsu Y."/>
            <person name="Robert J."/>
            <person name="Fortriede J."/>
            <person name="Burns K."/>
            <person name="Lotay V."/>
            <person name="Karimi K."/>
            <person name="Yasuoka Y."/>
            <person name="Dichmann D.S."/>
            <person name="Flajnik M.F."/>
            <person name="Houston D.W."/>
            <person name="Shendure J."/>
            <person name="DuPasquier L."/>
            <person name="Vize P.D."/>
            <person name="Zorn A.M."/>
            <person name="Ito M."/>
            <person name="Marcotte E.M."/>
            <person name="Wallingford J.B."/>
            <person name="Ito Y."/>
            <person name="Asashima M."/>
            <person name="Ueno N."/>
            <person name="Matsuda Y."/>
            <person name="Veenstra G.J."/>
            <person name="Fujiyama A."/>
            <person name="Harland R.M."/>
            <person name="Taira M."/>
            <person name="Rokhsar D.S."/>
        </authorList>
    </citation>
    <scope>NUCLEOTIDE SEQUENCE [LARGE SCALE GENOMIC DNA]</scope>
    <source>
        <strain evidence="14">J</strain>
    </source>
</reference>
<evidence type="ECO:0000256" key="4">
    <source>
        <dbReference type="ARBA" id="ARBA00022729"/>
    </source>
</evidence>
<keyword evidence="8" id="KW-0675">Receptor</keyword>
<dbReference type="GO" id="GO:0004930">
    <property type="term" value="F:G protein-coupled receptor activity"/>
    <property type="evidence" value="ECO:0007669"/>
    <property type="project" value="UniProtKB-KW"/>
</dbReference>
<keyword evidence="2" id="KW-1003">Cell membrane</keyword>
<organism evidence="13 14">
    <name type="scientific">Xenopus laevis</name>
    <name type="common">African clawed frog</name>
    <dbReference type="NCBI Taxonomy" id="8355"/>
    <lineage>
        <taxon>Eukaryota</taxon>
        <taxon>Metazoa</taxon>
        <taxon>Chordata</taxon>
        <taxon>Craniata</taxon>
        <taxon>Vertebrata</taxon>
        <taxon>Euteleostomi</taxon>
        <taxon>Amphibia</taxon>
        <taxon>Batrachia</taxon>
        <taxon>Anura</taxon>
        <taxon>Pipoidea</taxon>
        <taxon>Pipidae</taxon>
        <taxon>Xenopodinae</taxon>
        <taxon>Xenopus</taxon>
        <taxon>Xenopus</taxon>
    </lineage>
</organism>
<dbReference type="PRINTS" id="PR00248">
    <property type="entry name" value="GPCRMGR"/>
</dbReference>
<feature type="transmembrane region" description="Helical" evidence="11">
    <location>
        <begin position="430"/>
        <end position="448"/>
    </location>
</feature>
<proteinExistence type="predicted"/>
<dbReference type="InterPro" id="IPR001828">
    <property type="entry name" value="ANF_lig-bd_rcpt"/>
</dbReference>
<evidence type="ECO:0000256" key="7">
    <source>
        <dbReference type="ARBA" id="ARBA00023136"/>
    </source>
</evidence>
<evidence type="ECO:0000256" key="1">
    <source>
        <dbReference type="ARBA" id="ARBA00004651"/>
    </source>
</evidence>
<dbReference type="GO" id="GO:0005886">
    <property type="term" value="C:plasma membrane"/>
    <property type="evidence" value="ECO:0007669"/>
    <property type="project" value="UniProtKB-SubCell"/>
</dbReference>
<dbReference type="InterPro" id="IPR000337">
    <property type="entry name" value="GPCR_3"/>
</dbReference>
<dbReference type="Gene3D" id="2.10.50.30">
    <property type="entry name" value="GPCR, family 3, nine cysteines domain"/>
    <property type="match status" value="1"/>
</dbReference>
<dbReference type="SUPFAM" id="SSF53822">
    <property type="entry name" value="Periplasmic binding protein-like I"/>
    <property type="match status" value="1"/>
</dbReference>
<dbReference type="InterPro" id="IPR017978">
    <property type="entry name" value="GPCR_3_C"/>
</dbReference>
<evidence type="ECO:0000256" key="3">
    <source>
        <dbReference type="ARBA" id="ARBA00022692"/>
    </source>
</evidence>
<keyword evidence="7 11" id="KW-0472">Membrane</keyword>
<evidence type="ECO:0000256" key="11">
    <source>
        <dbReference type="SAM" id="Phobius"/>
    </source>
</evidence>
<dbReference type="FunFam" id="2.10.50.30:FF:000003">
    <property type="entry name" value="Vomeronasal 2, receptor 120"/>
    <property type="match status" value="1"/>
</dbReference>
<dbReference type="Pfam" id="PF01094">
    <property type="entry name" value="ANF_receptor"/>
    <property type="match status" value="1"/>
</dbReference>
<dbReference type="InterPro" id="IPR011500">
    <property type="entry name" value="GPCR_3_9-Cys_dom"/>
</dbReference>
<evidence type="ECO:0000256" key="5">
    <source>
        <dbReference type="ARBA" id="ARBA00022989"/>
    </source>
</evidence>
<evidence type="ECO:0000256" key="8">
    <source>
        <dbReference type="ARBA" id="ARBA00023170"/>
    </source>
</evidence>
<evidence type="ECO:0000256" key="6">
    <source>
        <dbReference type="ARBA" id="ARBA00023040"/>
    </source>
</evidence>
<evidence type="ECO:0000259" key="12">
    <source>
        <dbReference type="PROSITE" id="PS50259"/>
    </source>
</evidence>
<dbReference type="PANTHER" id="PTHR24061:SF590">
    <property type="entry name" value="VOMERONASAL TYPE-2 RECEPTOR 26-LIKE"/>
    <property type="match status" value="1"/>
</dbReference>
<dbReference type="Pfam" id="PF00003">
    <property type="entry name" value="7tm_3"/>
    <property type="match status" value="1"/>
</dbReference>
<dbReference type="InterPro" id="IPR000068">
    <property type="entry name" value="GPCR_3_Ca_sens_rcpt-rel"/>
</dbReference>
<feature type="transmembrane region" description="Helical" evidence="11">
    <location>
        <begin position="492"/>
        <end position="516"/>
    </location>
</feature>
<dbReference type="Proteomes" id="UP000694892">
    <property type="component" value="Chromosome 5L"/>
</dbReference>
<evidence type="ECO:0000256" key="10">
    <source>
        <dbReference type="ARBA" id="ARBA00023224"/>
    </source>
</evidence>
<evidence type="ECO:0000313" key="14">
    <source>
        <dbReference type="Proteomes" id="UP000694892"/>
    </source>
</evidence>
<feature type="transmembrane region" description="Helical" evidence="11">
    <location>
        <begin position="648"/>
        <end position="671"/>
    </location>
</feature>
<sequence>MHPVFNNRVQFPSFYRTSPNEEAEIDGIVQILKHFGWKWVGLIISDDDTGYRAREKFTYALTSYNACIAFSSVLKYNFYIYFNHENNIVQEIERTTANVIVLFISIKYTYSFAHLFSMYKMPQKTWITSSFFPNVMVYKQEELEIALNGSLSLLVQEGEILGFKQFFYGFSPNKYTKDELTTDTWEKLFHCYFPRVVTYIPGRTYKTCTGNETLSDADLSIYEDHNYRVTYRVYTAVYALAHALHKLYSAQPPANHWDKLVSLKNNVNPWQLNAFIHNVTYKTPSGNILFFKDNGDPPARFDIVKWFFLNDDSVLGSKVGSFDESNKQNYLYINSSANLWSPFFTEIPRSLCSEPCSPGYRKSKIEGEPPCCYDCVQCGDGEMSNSTDAMTCVKCPEDQKSNNEKTECVPKALNYLSYVDTLGVSLTSTAIFLFIATSAVLGIFVKYWDTPIVKASNRNLSCLLLISLMLCFLCTLLFIGRPTKIFCLVQQVTFGVIFTISVSTVLAKTLTVIIAFNATKPGSKLKKYVGTQLSILVIFVCFLGEVIIFVVWMASSPPFPDFDTYSEADTIILMCNQGSIIFIFSIIGYIGALAVLSFIAAFLAKDFPDRFNEAKNITFSMLVFCSVWVTFVPAYLSSKGSRMVAVEIFAILSSSAGLLTCIFAPKCYIIFLRPELNIREIVVRITSY</sequence>
<feature type="transmembrane region" description="Helical" evidence="11">
    <location>
        <begin position="528"/>
        <end position="554"/>
    </location>
</feature>
<protein>
    <recommendedName>
        <fullName evidence="12">G-protein coupled receptors family 3 profile domain-containing protein</fullName>
    </recommendedName>
</protein>
<comment type="subcellular location">
    <subcellularLocation>
        <location evidence="1">Cell membrane</location>
        <topology evidence="1">Multi-pass membrane protein</topology>
    </subcellularLocation>
</comment>
<evidence type="ECO:0000313" key="13">
    <source>
        <dbReference type="EMBL" id="OCT81523.1"/>
    </source>
</evidence>
<feature type="transmembrane region" description="Helical" evidence="11">
    <location>
        <begin position="460"/>
        <end position="480"/>
    </location>
</feature>
<dbReference type="PRINTS" id="PR01535">
    <property type="entry name" value="VOMERONASL2R"/>
</dbReference>
<dbReference type="Pfam" id="PF07562">
    <property type="entry name" value="NCD3G"/>
    <property type="match status" value="1"/>
</dbReference>
<dbReference type="InterPro" id="IPR038550">
    <property type="entry name" value="GPCR_3_9-Cys_sf"/>
</dbReference>
<dbReference type="Gene3D" id="3.40.50.2300">
    <property type="match status" value="2"/>
</dbReference>
<keyword evidence="4" id="KW-0732">Signal</keyword>
<keyword evidence="3 11" id="KW-0812">Transmembrane</keyword>
<feature type="domain" description="G-protein coupled receptors family 3 profile" evidence="12">
    <location>
        <begin position="422"/>
        <end position="686"/>
    </location>
</feature>
<dbReference type="InterPro" id="IPR017979">
    <property type="entry name" value="GPCR_3_CS"/>
</dbReference>
<dbReference type="InterPro" id="IPR028082">
    <property type="entry name" value="Peripla_BP_I"/>
</dbReference>
<dbReference type="OMA" id="HECPEDQ"/>
<feature type="transmembrane region" description="Helical" evidence="11">
    <location>
        <begin position="616"/>
        <end position="636"/>
    </location>
</feature>
<keyword evidence="9" id="KW-0325">Glycoprotein</keyword>
<dbReference type="EMBL" id="CM004474">
    <property type="protein sequence ID" value="OCT81523.1"/>
    <property type="molecule type" value="Genomic_DNA"/>
</dbReference>
<dbReference type="PROSITE" id="PS00981">
    <property type="entry name" value="G_PROTEIN_RECEP_F3_3"/>
    <property type="match status" value="1"/>
</dbReference>
<gene>
    <name evidence="13" type="ORF">XELAEV_18028345mg</name>
</gene>
<evidence type="ECO:0000256" key="2">
    <source>
        <dbReference type="ARBA" id="ARBA00022475"/>
    </source>
</evidence>
<dbReference type="PANTHER" id="PTHR24061">
    <property type="entry name" value="CALCIUM-SENSING RECEPTOR-RELATED"/>
    <property type="match status" value="1"/>
</dbReference>
<dbReference type="AlphaFoldDB" id="A0A974CY47"/>
<dbReference type="FunFam" id="3.40.50.2300:FF:000099">
    <property type="entry name" value="Eg435916, gene 1"/>
    <property type="match status" value="1"/>
</dbReference>
<dbReference type="InterPro" id="IPR004073">
    <property type="entry name" value="GPCR_3_vmron_rcpt_2"/>
</dbReference>
<evidence type="ECO:0000256" key="9">
    <source>
        <dbReference type="ARBA" id="ARBA00023180"/>
    </source>
</evidence>
<dbReference type="CDD" id="cd15283">
    <property type="entry name" value="7tmC_V2R_pheromone"/>
    <property type="match status" value="1"/>
</dbReference>
<dbReference type="PROSITE" id="PS50259">
    <property type="entry name" value="G_PROTEIN_RECEP_F3_4"/>
    <property type="match status" value="1"/>
</dbReference>
<keyword evidence="6" id="KW-0297">G-protein coupled receptor</keyword>
<keyword evidence="10" id="KW-0807">Transducer</keyword>
<name>A0A974CY47_XENLA</name>
<feature type="transmembrane region" description="Helical" evidence="11">
    <location>
        <begin position="580"/>
        <end position="604"/>
    </location>
</feature>
<accession>A0A974CY47</accession>